<organism evidence="11 12">
    <name type="scientific">Carpinus fangiana</name>
    <dbReference type="NCBI Taxonomy" id="176857"/>
    <lineage>
        <taxon>Eukaryota</taxon>
        <taxon>Viridiplantae</taxon>
        <taxon>Streptophyta</taxon>
        <taxon>Embryophyta</taxon>
        <taxon>Tracheophyta</taxon>
        <taxon>Spermatophyta</taxon>
        <taxon>Magnoliopsida</taxon>
        <taxon>eudicotyledons</taxon>
        <taxon>Gunneridae</taxon>
        <taxon>Pentapetalae</taxon>
        <taxon>rosids</taxon>
        <taxon>fabids</taxon>
        <taxon>Fagales</taxon>
        <taxon>Betulaceae</taxon>
        <taxon>Carpinus</taxon>
    </lineage>
</organism>
<protein>
    <recommendedName>
        <fullName evidence="8">Structure-specific endonuclease subunit SLX1 homolog</fullName>
        <ecNumber evidence="8">3.1.-.-</ecNumber>
    </recommendedName>
</protein>
<comment type="subcellular location">
    <subcellularLocation>
        <location evidence="8">Nucleus</location>
    </subcellularLocation>
</comment>
<comment type="caution">
    <text evidence="11">The sequence shown here is derived from an EMBL/GenBank/DDBJ whole genome shotgun (WGS) entry which is preliminary data.</text>
</comment>
<keyword evidence="1 8" id="KW-0540">Nuclease</keyword>
<keyword evidence="7 8" id="KW-0539">Nucleus</keyword>
<feature type="compositionally biased region" description="Basic and acidic residues" evidence="9">
    <location>
        <begin position="92"/>
        <end position="103"/>
    </location>
</feature>
<dbReference type="EMBL" id="VIBQ01000017">
    <property type="protein sequence ID" value="KAB8360749.1"/>
    <property type="molecule type" value="Genomic_DNA"/>
</dbReference>
<evidence type="ECO:0000313" key="12">
    <source>
        <dbReference type="Proteomes" id="UP000327013"/>
    </source>
</evidence>
<keyword evidence="6 8" id="KW-0234">DNA repair</keyword>
<dbReference type="PANTHER" id="PTHR20208">
    <property type="entry name" value="STRUCTURE-SPECIFIC ENDONUCLEASE SUBUNIT SLX1"/>
    <property type="match status" value="1"/>
</dbReference>
<evidence type="ECO:0000256" key="7">
    <source>
        <dbReference type="ARBA" id="ARBA00023242"/>
    </source>
</evidence>
<reference evidence="11 12" key="1">
    <citation type="submission" date="2019-06" db="EMBL/GenBank/DDBJ databases">
        <title>A chromosomal-level reference genome of Carpinus fangiana (Coryloideae, Betulaceae).</title>
        <authorList>
            <person name="Yang X."/>
            <person name="Wang Z."/>
            <person name="Zhang L."/>
            <person name="Hao G."/>
            <person name="Liu J."/>
            <person name="Yang Y."/>
        </authorList>
    </citation>
    <scope>NUCLEOTIDE SEQUENCE [LARGE SCALE GENOMIC DNA]</scope>
    <source>
        <strain evidence="11">Cfa_2016G</strain>
        <tissue evidence="11">Leaf</tissue>
    </source>
</reference>
<comment type="subunit">
    <text evidence="8">Forms a heterodimer with a member of the SLX4 family.</text>
</comment>
<evidence type="ECO:0000259" key="10">
    <source>
        <dbReference type="PROSITE" id="PS50164"/>
    </source>
</evidence>
<dbReference type="InterPro" id="IPR027520">
    <property type="entry name" value="Slx1"/>
</dbReference>
<keyword evidence="4 8" id="KW-0378">Hydrolase</keyword>
<dbReference type="InterPro" id="IPR035901">
    <property type="entry name" value="GIY-YIG_endonuc_sf"/>
</dbReference>
<evidence type="ECO:0000256" key="6">
    <source>
        <dbReference type="ARBA" id="ARBA00023204"/>
    </source>
</evidence>
<dbReference type="Pfam" id="PF01541">
    <property type="entry name" value="GIY-YIG"/>
    <property type="match status" value="1"/>
</dbReference>
<evidence type="ECO:0000313" key="11">
    <source>
        <dbReference type="EMBL" id="KAB8360749.1"/>
    </source>
</evidence>
<dbReference type="CDD" id="cd10455">
    <property type="entry name" value="GIY-YIG_SLX1"/>
    <property type="match status" value="1"/>
</dbReference>
<feature type="region of interest" description="Disordered" evidence="9">
    <location>
        <begin position="29"/>
        <end position="50"/>
    </location>
</feature>
<name>A0A5N6KY54_9ROSI</name>
<feature type="domain" description="GIY-YIG" evidence="10">
    <location>
        <begin position="7"/>
        <end position="90"/>
    </location>
</feature>
<evidence type="ECO:0000256" key="2">
    <source>
        <dbReference type="ARBA" id="ARBA00022759"/>
    </source>
</evidence>
<dbReference type="InterPro" id="IPR050381">
    <property type="entry name" value="SLX1_endonuclease"/>
</dbReference>
<evidence type="ECO:0000256" key="8">
    <source>
        <dbReference type="HAMAP-Rule" id="MF_03100"/>
    </source>
</evidence>
<keyword evidence="3 8" id="KW-0227">DNA damage</keyword>
<keyword evidence="5 8" id="KW-0233">DNA recombination</keyword>
<dbReference type="FunFam" id="3.40.1440.10:FF:000006">
    <property type="entry name" value="Structure-specific endonuclease subunit SLX1"/>
    <property type="match status" value="1"/>
</dbReference>
<accession>A0A5N6KY54</accession>
<evidence type="ECO:0000256" key="3">
    <source>
        <dbReference type="ARBA" id="ARBA00022763"/>
    </source>
</evidence>
<keyword evidence="12" id="KW-1185">Reference proteome</keyword>
<evidence type="ECO:0000256" key="5">
    <source>
        <dbReference type="ARBA" id="ARBA00023172"/>
    </source>
</evidence>
<proteinExistence type="inferred from homology"/>
<dbReference type="SUPFAM" id="SSF82771">
    <property type="entry name" value="GIY-YIG endonuclease"/>
    <property type="match status" value="1"/>
</dbReference>
<dbReference type="PANTHER" id="PTHR20208:SF10">
    <property type="entry name" value="STRUCTURE-SPECIFIC ENDONUCLEASE SUBUNIT SLX1"/>
    <property type="match status" value="1"/>
</dbReference>
<dbReference type="GO" id="GO:0017108">
    <property type="term" value="F:5'-flap endonuclease activity"/>
    <property type="evidence" value="ECO:0007669"/>
    <property type="project" value="InterPro"/>
</dbReference>
<comment type="caution">
    <text evidence="8">Lacks conserved residue(s) required for the propagation of feature annotation.</text>
</comment>
<dbReference type="AlphaFoldDB" id="A0A5N6KY54"/>
<comment type="cofactor">
    <cofactor evidence="8">
        <name>a divalent metal cation</name>
        <dbReference type="ChEBI" id="CHEBI:60240"/>
    </cofactor>
</comment>
<evidence type="ECO:0000256" key="9">
    <source>
        <dbReference type="SAM" id="MobiDB-lite"/>
    </source>
</evidence>
<dbReference type="OrthoDB" id="425602at2759"/>
<sequence>MDRPIPAFYCVYLLRSTVSKLAHVYVGSTPNPKRRLRQHNGEIQGGATKTSWDRNRPWEMAVMVTGFPSKIAALQFEWSWQNTYKTRHVDGQDREELHSKDKLPSSGKAPAATLRRRLKDLHTLLRANSFARWPLDVRFFSPEAYTHWQTKVVPSTSYQLPQYTSVAFVGGDSTGLGPEMDTSTTNVTGINAIDKHVHHCVTPYLSPVALFTRHCGAESPAPRQWHLPNLQLTAVLDDSSQRD</sequence>
<dbReference type="PROSITE" id="PS50164">
    <property type="entry name" value="GIY_YIG"/>
    <property type="match status" value="1"/>
</dbReference>
<dbReference type="Gene3D" id="3.40.1440.10">
    <property type="entry name" value="GIY-YIG endonuclease"/>
    <property type="match status" value="1"/>
</dbReference>
<feature type="region of interest" description="Disordered" evidence="9">
    <location>
        <begin position="92"/>
        <end position="111"/>
    </location>
</feature>
<dbReference type="InterPro" id="IPR000305">
    <property type="entry name" value="GIY-YIG_endonuc"/>
</dbReference>
<comment type="similarity">
    <text evidence="8">Belongs to the SLX1 family.</text>
</comment>
<dbReference type="GO" id="GO:0008821">
    <property type="term" value="F:crossover junction DNA endonuclease activity"/>
    <property type="evidence" value="ECO:0007669"/>
    <property type="project" value="TreeGrafter"/>
</dbReference>
<dbReference type="HAMAP" id="MF_03100">
    <property type="entry name" value="Endonuc_su_Slx1"/>
    <property type="match status" value="1"/>
</dbReference>
<dbReference type="GO" id="GO:0000724">
    <property type="term" value="P:double-strand break repair via homologous recombination"/>
    <property type="evidence" value="ECO:0007669"/>
    <property type="project" value="TreeGrafter"/>
</dbReference>
<comment type="function">
    <text evidence="8">Catalytic subunit of a heterodimeric structure-specific endonuclease that resolves DNA secondary structures generated during DNA repair and recombination. Has endonuclease activity towards branched DNA substrates, introducing single-strand cuts in duplex DNA close to junctions with ss-DNA.</text>
</comment>
<evidence type="ECO:0000256" key="1">
    <source>
        <dbReference type="ARBA" id="ARBA00022722"/>
    </source>
</evidence>
<keyword evidence="2 8" id="KW-0255">Endonuclease</keyword>
<evidence type="ECO:0000256" key="4">
    <source>
        <dbReference type="ARBA" id="ARBA00022801"/>
    </source>
</evidence>
<dbReference type="Proteomes" id="UP000327013">
    <property type="component" value="Unassembled WGS sequence"/>
</dbReference>
<dbReference type="SMART" id="SM00465">
    <property type="entry name" value="GIYc"/>
    <property type="match status" value="1"/>
</dbReference>
<dbReference type="EC" id="3.1.-.-" evidence="8"/>
<gene>
    <name evidence="11" type="ORF">FH972_024484</name>
</gene>
<dbReference type="GO" id="GO:0033557">
    <property type="term" value="C:Slx1-Slx4 complex"/>
    <property type="evidence" value="ECO:0007669"/>
    <property type="project" value="UniProtKB-UniRule"/>
</dbReference>